<gene>
    <name evidence="3" type="primary">LOC106150453</name>
</gene>
<protein>
    <submittedName>
        <fullName evidence="3">Uncharacterized protein LOC106150453 isoform X1</fullName>
    </submittedName>
</protein>
<keyword evidence="2" id="KW-1185">Reference proteome</keyword>
<dbReference type="KEGG" id="lak:106150453"/>
<evidence type="ECO:0000256" key="1">
    <source>
        <dbReference type="SAM" id="MobiDB-lite"/>
    </source>
</evidence>
<proteinExistence type="predicted"/>
<feature type="compositionally biased region" description="Acidic residues" evidence="1">
    <location>
        <begin position="622"/>
        <end position="633"/>
    </location>
</feature>
<feature type="compositionally biased region" description="Basic and acidic residues" evidence="1">
    <location>
        <begin position="149"/>
        <end position="169"/>
    </location>
</feature>
<feature type="compositionally biased region" description="Basic and acidic residues" evidence="1">
    <location>
        <begin position="286"/>
        <end position="299"/>
    </location>
</feature>
<reference evidence="3" key="1">
    <citation type="submission" date="2025-08" db="UniProtKB">
        <authorList>
            <consortium name="RefSeq"/>
        </authorList>
    </citation>
    <scope>IDENTIFICATION</scope>
    <source>
        <tissue evidence="3">Gonads</tissue>
    </source>
</reference>
<dbReference type="GeneID" id="106150453"/>
<feature type="compositionally biased region" description="Basic and acidic residues" evidence="1">
    <location>
        <begin position="634"/>
        <end position="643"/>
    </location>
</feature>
<feature type="compositionally biased region" description="Polar residues" evidence="1">
    <location>
        <begin position="230"/>
        <end position="284"/>
    </location>
</feature>
<dbReference type="InParanoid" id="A0A1S3GXY8"/>
<feature type="compositionally biased region" description="Polar residues" evidence="1">
    <location>
        <begin position="88"/>
        <end position="127"/>
    </location>
</feature>
<dbReference type="Proteomes" id="UP000085678">
    <property type="component" value="Unplaced"/>
</dbReference>
<dbReference type="RefSeq" id="XP_013378735.1">
    <property type="nucleotide sequence ID" value="XM_013523281.2"/>
</dbReference>
<dbReference type="OrthoDB" id="6162276at2759"/>
<organism evidence="2 3">
    <name type="scientific">Lingula anatina</name>
    <name type="common">Brachiopod</name>
    <name type="synonym">Lingula unguis</name>
    <dbReference type="NCBI Taxonomy" id="7574"/>
    <lineage>
        <taxon>Eukaryota</taxon>
        <taxon>Metazoa</taxon>
        <taxon>Spiralia</taxon>
        <taxon>Lophotrochozoa</taxon>
        <taxon>Brachiopoda</taxon>
        <taxon>Linguliformea</taxon>
        <taxon>Lingulata</taxon>
        <taxon>Lingulida</taxon>
        <taxon>Linguloidea</taxon>
        <taxon>Lingulidae</taxon>
        <taxon>Lingula</taxon>
    </lineage>
</organism>
<evidence type="ECO:0000313" key="2">
    <source>
        <dbReference type="Proteomes" id="UP000085678"/>
    </source>
</evidence>
<name>A0A1S3GXY8_LINAN</name>
<feature type="region of interest" description="Disordered" evidence="1">
    <location>
        <begin position="618"/>
        <end position="643"/>
    </location>
</feature>
<dbReference type="AlphaFoldDB" id="A0A1S3GXY8"/>
<accession>A0A1S3GXY8</accession>
<evidence type="ECO:0000313" key="3">
    <source>
        <dbReference type="RefSeq" id="XP_013378735.1"/>
    </source>
</evidence>
<feature type="compositionally biased region" description="Polar residues" evidence="1">
    <location>
        <begin position="189"/>
        <end position="211"/>
    </location>
</feature>
<feature type="compositionally biased region" description="Polar residues" evidence="1">
    <location>
        <begin position="135"/>
        <end position="148"/>
    </location>
</feature>
<feature type="region of interest" description="Disordered" evidence="1">
    <location>
        <begin position="86"/>
        <end position="299"/>
    </location>
</feature>
<sequence length="643" mass="73303">MRLRSESRRPKTQETLPFLSRVYSQTVVVDSTSERVPVLPKTLASSFVSGRVLTQSRYGRKSNNQESLPRADLNSRGLVANRDVLQREATNSGTRTSSLPLTRSQKLVETSARNVSSAPSKKQTSPTRALPKINNLVNSGADPNSQETHTSRGHRDGYAGKSTRDKDAQFVKSKKFASSWAHNRADISPRSQHQNKSDTKSVATSDSSQQAHAKPQGILRNNTKHDEGSKATQEIANTENGVRTRSGASTGKDVNNNVGSAHKAQSQSSQTRDTTKQPSVTVTSEKFAEHGTTKKPDGNVQTLKREFTRNKTTFTLKTKVEELPVEYQRSKSIYVAETRRLLDTSKSETRPSKKEILIRKIPPWRRSKDYVLTPNETTKYREITSVYGTQTEIHKKQRKREFFKRLSKVQMDAVIQHNKSVEKQEQMKRQTRARQQKELKRVRERFEKEQKQRFMSQYVTSRVLQVEKETRYEYGLPEDLHKVQGNQMKLKRKKSVYIPLNKFKKGVNQVKNMNRFKKMFDIHFGPSWDQKAKVPKMEGVDVVTVDEIDEHGNRKTKKLDIKSVMHEANHLATPEDETHEKDTLGLGDPEVDKLSVASLQIDDDDGTSDIFEKAMEKYGIDLDSEDDDDDDVDETRKEDPTLV</sequence>